<sequence length="174" mass="19809">EPAGHSLYTYLIWMWSGNCSCFLTALSVFHLLVLFPTALRIKRGTATLVNPTFHKSLDDVNLLFEILLSGLHFGDSQQVTVKDAELASLRKTKSLEVICTDIMPRKLPEIRRLTSDLSSYTGHLHQDDFERTLLTMVFTAQHMVNSTTDHQRDIWAESFVSLYKAIKKDLTGKH</sequence>
<dbReference type="Ensembl" id="ENSMMDT00005033341.1">
    <property type="protein sequence ID" value="ENSMMDP00005032609.1"/>
    <property type="gene ID" value="ENSMMDG00005015358.1"/>
</dbReference>
<reference evidence="2" key="1">
    <citation type="submission" date="2019-06" db="EMBL/GenBank/DDBJ databases">
        <authorList>
            <consortium name="Wellcome Sanger Institute Data Sharing"/>
        </authorList>
    </citation>
    <scope>NUCLEOTIDE SEQUENCE [LARGE SCALE GENOMIC DNA]</scope>
</reference>
<feature type="transmembrane region" description="Helical" evidence="1">
    <location>
        <begin position="12"/>
        <end position="35"/>
    </location>
</feature>
<evidence type="ECO:0000256" key="1">
    <source>
        <dbReference type="SAM" id="Phobius"/>
    </source>
</evidence>
<dbReference type="InterPro" id="IPR029170">
    <property type="entry name" value="FAM180"/>
</dbReference>
<dbReference type="GeneTree" id="ENSGT00940000154479"/>
<organism evidence="2 3">
    <name type="scientific">Myripristis murdjan</name>
    <name type="common">pinecone soldierfish</name>
    <dbReference type="NCBI Taxonomy" id="586833"/>
    <lineage>
        <taxon>Eukaryota</taxon>
        <taxon>Metazoa</taxon>
        <taxon>Chordata</taxon>
        <taxon>Craniata</taxon>
        <taxon>Vertebrata</taxon>
        <taxon>Euteleostomi</taxon>
        <taxon>Actinopterygii</taxon>
        <taxon>Neopterygii</taxon>
        <taxon>Teleostei</taxon>
        <taxon>Neoteleostei</taxon>
        <taxon>Acanthomorphata</taxon>
        <taxon>Holocentriformes</taxon>
        <taxon>Holocentridae</taxon>
        <taxon>Myripristis</taxon>
    </lineage>
</organism>
<evidence type="ECO:0000313" key="3">
    <source>
        <dbReference type="Proteomes" id="UP000472263"/>
    </source>
</evidence>
<keyword evidence="3" id="KW-1185">Reference proteome</keyword>
<keyword evidence="1" id="KW-0812">Transmembrane</keyword>
<dbReference type="PANTHER" id="PTHR34034">
    <property type="entry name" value="PROTEIN FAM180A-RELATED"/>
    <property type="match status" value="1"/>
</dbReference>
<dbReference type="AlphaFoldDB" id="A0A667Z9E2"/>
<reference evidence="2" key="2">
    <citation type="submission" date="2025-08" db="UniProtKB">
        <authorList>
            <consortium name="Ensembl"/>
        </authorList>
    </citation>
    <scope>IDENTIFICATION</scope>
</reference>
<accession>A0A667Z9E2</accession>
<keyword evidence="1" id="KW-0472">Membrane</keyword>
<proteinExistence type="predicted"/>
<name>A0A667Z9E2_9TELE</name>
<keyword evidence="1" id="KW-1133">Transmembrane helix</keyword>
<dbReference type="Pfam" id="PF15173">
    <property type="entry name" value="FAM180"/>
    <property type="match status" value="1"/>
</dbReference>
<evidence type="ECO:0008006" key="4">
    <source>
        <dbReference type="Google" id="ProtNLM"/>
    </source>
</evidence>
<dbReference type="InParanoid" id="A0A667Z9E2"/>
<dbReference type="PANTHER" id="PTHR34034:SF2">
    <property type="entry name" value="PROTEIN FAM180A"/>
    <property type="match status" value="1"/>
</dbReference>
<evidence type="ECO:0000313" key="2">
    <source>
        <dbReference type="Ensembl" id="ENSMMDP00005032609.1"/>
    </source>
</evidence>
<dbReference type="Proteomes" id="UP000472263">
    <property type="component" value="Chromosome 6"/>
</dbReference>
<reference evidence="2" key="3">
    <citation type="submission" date="2025-09" db="UniProtKB">
        <authorList>
            <consortium name="Ensembl"/>
        </authorList>
    </citation>
    <scope>IDENTIFICATION</scope>
</reference>
<protein>
    <recommendedName>
        <fullName evidence="4">Family with sequence similarity 180 member A</fullName>
    </recommendedName>
</protein>